<feature type="domain" description="CBS" evidence="3">
    <location>
        <begin position="101"/>
        <end position="153"/>
    </location>
</feature>
<dbReference type="Gene3D" id="3.10.580.10">
    <property type="entry name" value="CBS-domain"/>
    <property type="match status" value="1"/>
</dbReference>
<feature type="domain" description="CBS" evidence="3">
    <location>
        <begin position="9"/>
        <end position="66"/>
    </location>
</feature>
<dbReference type="CDD" id="cd04586">
    <property type="entry name" value="CBS_pair_BON_assoc"/>
    <property type="match status" value="1"/>
</dbReference>
<dbReference type="SMART" id="SM00116">
    <property type="entry name" value="CBS"/>
    <property type="match status" value="2"/>
</dbReference>
<dbReference type="InterPro" id="IPR000644">
    <property type="entry name" value="CBS_dom"/>
</dbReference>
<organism evidence="4">
    <name type="scientific">uncultured Solirubrobacteraceae bacterium</name>
    <dbReference type="NCBI Taxonomy" id="1162706"/>
    <lineage>
        <taxon>Bacteria</taxon>
        <taxon>Bacillati</taxon>
        <taxon>Actinomycetota</taxon>
        <taxon>Thermoleophilia</taxon>
        <taxon>Solirubrobacterales</taxon>
        <taxon>Solirubrobacteraceae</taxon>
        <taxon>environmental samples</taxon>
    </lineage>
</organism>
<proteinExistence type="predicted"/>
<dbReference type="PANTHER" id="PTHR43080">
    <property type="entry name" value="CBS DOMAIN-CONTAINING PROTEIN CBSX3, MITOCHONDRIAL"/>
    <property type="match status" value="1"/>
</dbReference>
<name>A0A6J4T7G1_9ACTN</name>
<protein>
    <submittedName>
        <fullName evidence="4">CBS domain containing membrane protein</fullName>
    </submittedName>
</protein>
<dbReference type="InterPro" id="IPR051257">
    <property type="entry name" value="Diverse_CBS-Domain"/>
</dbReference>
<evidence type="ECO:0000313" key="4">
    <source>
        <dbReference type="EMBL" id="CAA9515353.1"/>
    </source>
</evidence>
<evidence type="ECO:0000256" key="1">
    <source>
        <dbReference type="ARBA" id="ARBA00023122"/>
    </source>
</evidence>
<dbReference type="PANTHER" id="PTHR43080:SF29">
    <property type="entry name" value="OS02G0818000 PROTEIN"/>
    <property type="match status" value="1"/>
</dbReference>
<dbReference type="PROSITE" id="PS51371">
    <property type="entry name" value="CBS"/>
    <property type="match status" value="2"/>
</dbReference>
<sequence length="153" mass="16736">MSSTVRDIMDPDPPTVRPEDPVAHVLATLSEHELHGVPVTTDGGRCVGIITEADLVLAGEDQDLHLPHYVELFGGMIFLESHKHFEERLRKAVAATAEDMMTPDPVTIAPDATVDEAAKLIARTRHNRLPVVEHGRLVGVVTRLDVLEALTRS</sequence>
<dbReference type="EMBL" id="CADCVP010000301">
    <property type="protein sequence ID" value="CAA9515353.1"/>
    <property type="molecule type" value="Genomic_DNA"/>
</dbReference>
<accession>A0A6J4T7G1</accession>
<evidence type="ECO:0000256" key="2">
    <source>
        <dbReference type="PROSITE-ProRule" id="PRU00703"/>
    </source>
</evidence>
<dbReference type="InterPro" id="IPR046342">
    <property type="entry name" value="CBS_dom_sf"/>
</dbReference>
<gene>
    <name evidence="4" type="ORF">AVDCRST_MAG69-2734</name>
</gene>
<evidence type="ECO:0000259" key="3">
    <source>
        <dbReference type="PROSITE" id="PS51371"/>
    </source>
</evidence>
<keyword evidence="1 2" id="KW-0129">CBS domain</keyword>
<dbReference type="Pfam" id="PF00571">
    <property type="entry name" value="CBS"/>
    <property type="match status" value="2"/>
</dbReference>
<dbReference type="SUPFAM" id="SSF54631">
    <property type="entry name" value="CBS-domain pair"/>
    <property type="match status" value="1"/>
</dbReference>
<dbReference type="AlphaFoldDB" id="A0A6J4T7G1"/>
<reference evidence="4" key="1">
    <citation type="submission" date="2020-02" db="EMBL/GenBank/DDBJ databases">
        <authorList>
            <person name="Meier V. D."/>
        </authorList>
    </citation>
    <scope>NUCLEOTIDE SEQUENCE</scope>
    <source>
        <strain evidence="4">AVDCRST_MAG69</strain>
    </source>
</reference>